<name>A0ABN8X323_9GAMM</name>
<dbReference type="Gene3D" id="1.10.1200.10">
    <property type="entry name" value="ACP-like"/>
    <property type="match status" value="1"/>
</dbReference>
<dbReference type="Gene3D" id="3.40.50.12780">
    <property type="entry name" value="N-terminal domain of ligase-like"/>
    <property type="match status" value="1"/>
</dbReference>
<dbReference type="InterPro" id="IPR036736">
    <property type="entry name" value="ACP-like_sf"/>
</dbReference>
<dbReference type="SMART" id="SM00563">
    <property type="entry name" value="PlsC"/>
    <property type="match status" value="1"/>
</dbReference>
<dbReference type="CDD" id="cd07989">
    <property type="entry name" value="LPLAT_AGPAT-like"/>
    <property type="match status" value="1"/>
</dbReference>
<dbReference type="InterPro" id="IPR002123">
    <property type="entry name" value="Plipid/glycerol_acylTrfase"/>
</dbReference>
<dbReference type="PROSITE" id="PS50075">
    <property type="entry name" value="CARRIER"/>
    <property type="match status" value="1"/>
</dbReference>
<keyword evidence="2" id="KW-0012">Acyltransferase</keyword>
<dbReference type="GO" id="GO:0003841">
    <property type="term" value="F:1-acylglycerol-3-phosphate O-acyltransferase activity"/>
    <property type="evidence" value="ECO:0007669"/>
    <property type="project" value="UniProtKB-EC"/>
</dbReference>
<proteinExistence type="predicted"/>
<dbReference type="InterPro" id="IPR045851">
    <property type="entry name" value="AMP-bd_C_sf"/>
</dbReference>
<dbReference type="PANTHER" id="PTHR43767">
    <property type="entry name" value="LONG-CHAIN-FATTY-ACID--COA LIGASE"/>
    <property type="match status" value="1"/>
</dbReference>
<evidence type="ECO:0000259" key="1">
    <source>
        <dbReference type="PROSITE" id="PS50075"/>
    </source>
</evidence>
<dbReference type="Pfam" id="PF00501">
    <property type="entry name" value="AMP-binding"/>
    <property type="match status" value="1"/>
</dbReference>
<feature type="domain" description="Carrier" evidence="1">
    <location>
        <begin position="468"/>
        <end position="546"/>
    </location>
</feature>
<dbReference type="Proteomes" id="UP001162030">
    <property type="component" value="Chromosome"/>
</dbReference>
<dbReference type="PROSITE" id="PS00455">
    <property type="entry name" value="AMP_BINDING"/>
    <property type="match status" value="1"/>
</dbReference>
<dbReference type="InterPro" id="IPR050237">
    <property type="entry name" value="ATP-dep_AMP-bd_enzyme"/>
</dbReference>
<dbReference type="Pfam" id="PF00550">
    <property type="entry name" value="PP-binding"/>
    <property type="match status" value="1"/>
</dbReference>
<dbReference type="EC" id="2.3.1.51" evidence="2"/>
<reference evidence="2 3" key="1">
    <citation type="submission" date="2023-03" db="EMBL/GenBank/DDBJ databases">
        <authorList>
            <person name="Pearce D."/>
        </authorList>
    </citation>
    <scope>NUCLEOTIDE SEQUENCE [LARGE SCALE GENOMIC DNA]</scope>
    <source>
        <strain evidence="2">Msz</strain>
    </source>
</reference>
<keyword evidence="3" id="KW-1185">Reference proteome</keyword>
<dbReference type="InterPro" id="IPR042099">
    <property type="entry name" value="ANL_N_sf"/>
</dbReference>
<organism evidence="2 3">
    <name type="scientific">Methylocaldum szegediense</name>
    <dbReference type="NCBI Taxonomy" id="73780"/>
    <lineage>
        <taxon>Bacteria</taxon>
        <taxon>Pseudomonadati</taxon>
        <taxon>Pseudomonadota</taxon>
        <taxon>Gammaproteobacteria</taxon>
        <taxon>Methylococcales</taxon>
        <taxon>Methylococcaceae</taxon>
        <taxon>Methylocaldum</taxon>
    </lineage>
</organism>
<sequence>MLGERAEGLAQALAAKGVGPSDRVALCAENSPHWVAAFFAILARGAVVVPLNPKSSPDQIIRIGKSAEPKLALLSSSIVWPDETVPCLAIDSPYPVSETATTRERAFLQQSGGLAEIIYTSGTTGDPKGVMLSHGNLLADLDAVMKAVPLTPDDHILTLLPLFHAYGQMTSFLCSLHSGCSVTYLATPTTRAIREALVHTPATHMVVVPEVLKTIMDRFESQLGRMPGFLRHALRDRIRARISKTLRTIVCGGAPLDPTIEEKWWSLGFEVLQGYGLTETSPVISTNTSTARRTRSVGKPLAGAEVKLAQDGEILVRGPIVMQGYYRDPQRTEAVIVDGWLKTEDAGRIDDDGFLYVFGRKKYMILGPSGENVFPEDLEAELNRVPGVVDSAVVGLSRNGRTVIHAALLCEPDRAAAAVAEANRHLAPHQQITSWSVWPEPDFPRSATRKVKKEDVIERLKREPARRPSQGGRITPLKRLLAEVTQTPVDTIDDSTRIVSELSLDSLLRIELVSRIEDEFGVYIEEMQITPELTVADLDALVQRQKGRMPKLGHYPRWSNAAWACRLRPIAQRVLFDWWLSMLCRLHISGTENLASLQGPVLFMANHRSFLDSVIATKAIPEGFRSRLGIAAGTEVLYGKYPWFAPLAELTFNAFPFPTGARENIRPGLDYVGRMLDDGWNVLIFPEGQLNRSDQPVQPFKGGTGVVAVEMGVPVVPLAIQGTENILPPDTHIPRGRGPVTVRFGPPLSFAGTGYAEATARVESCIRRLLE</sequence>
<evidence type="ECO:0000313" key="2">
    <source>
        <dbReference type="EMBL" id="CAI8845261.1"/>
    </source>
</evidence>
<dbReference type="InterPro" id="IPR009081">
    <property type="entry name" value="PP-bd_ACP"/>
</dbReference>
<dbReference type="Gene3D" id="3.30.300.30">
    <property type="match status" value="1"/>
</dbReference>
<dbReference type="InterPro" id="IPR000873">
    <property type="entry name" value="AMP-dep_synth/lig_dom"/>
</dbReference>
<dbReference type="SUPFAM" id="SSF69593">
    <property type="entry name" value="Glycerol-3-phosphate (1)-acyltransferase"/>
    <property type="match status" value="1"/>
</dbReference>
<gene>
    <name evidence="2" type="ORF">MSZNOR_2406</name>
</gene>
<dbReference type="EMBL" id="OX458333">
    <property type="protein sequence ID" value="CAI8845261.1"/>
    <property type="molecule type" value="Genomic_DNA"/>
</dbReference>
<evidence type="ECO:0000313" key="3">
    <source>
        <dbReference type="Proteomes" id="UP001162030"/>
    </source>
</evidence>
<dbReference type="Pfam" id="PF01553">
    <property type="entry name" value="Acyltransferase"/>
    <property type="match status" value="1"/>
</dbReference>
<dbReference type="SUPFAM" id="SSF47336">
    <property type="entry name" value="ACP-like"/>
    <property type="match status" value="1"/>
</dbReference>
<protein>
    <submittedName>
        <fullName evidence="2">1-acyl-sn-glycerol-3-phosphate acyltransferase</fullName>
        <ecNumber evidence="2">2.3.1.51</ecNumber>
    </submittedName>
</protein>
<dbReference type="InterPro" id="IPR020845">
    <property type="entry name" value="AMP-binding_CS"/>
</dbReference>
<keyword evidence="2" id="KW-0808">Transferase</keyword>
<dbReference type="SUPFAM" id="SSF56801">
    <property type="entry name" value="Acetyl-CoA synthetase-like"/>
    <property type="match status" value="1"/>
</dbReference>
<accession>A0ABN8X323</accession>
<dbReference type="PANTHER" id="PTHR43767:SF1">
    <property type="entry name" value="NONRIBOSOMAL PEPTIDE SYNTHASE PES1 (EUROFUNG)-RELATED"/>
    <property type="match status" value="1"/>
</dbReference>